<comment type="similarity">
    <text evidence="1">Belongs to the SEC6 family.</text>
</comment>
<feature type="compositionally biased region" description="Basic residues" evidence="2">
    <location>
        <begin position="66"/>
        <end position="81"/>
    </location>
</feature>
<evidence type="ECO:0000256" key="2">
    <source>
        <dbReference type="SAM" id="MobiDB-lite"/>
    </source>
</evidence>
<name>A0A7J5ZK26_AMEME</name>
<dbReference type="GO" id="GO:0051601">
    <property type="term" value="P:exocyst localization"/>
    <property type="evidence" value="ECO:0007669"/>
    <property type="project" value="TreeGrafter"/>
</dbReference>
<evidence type="ECO:0000313" key="4">
    <source>
        <dbReference type="Proteomes" id="UP000593565"/>
    </source>
</evidence>
<accession>A0A7J5ZK26</accession>
<evidence type="ECO:0000256" key="1">
    <source>
        <dbReference type="ARBA" id="ARBA00009447"/>
    </source>
</evidence>
<dbReference type="InterPro" id="IPR042532">
    <property type="entry name" value="EXOC3/Sec6_C"/>
</dbReference>
<proteinExistence type="inferred from homology"/>
<dbReference type="InterPro" id="IPR010326">
    <property type="entry name" value="EXOC3/Sec6"/>
</dbReference>
<dbReference type="Pfam" id="PF06046">
    <property type="entry name" value="Sec6"/>
    <property type="match status" value="1"/>
</dbReference>
<feature type="region of interest" description="Disordered" evidence="2">
    <location>
        <begin position="43"/>
        <end position="88"/>
    </location>
</feature>
<keyword evidence="4" id="KW-1185">Reference proteome</keyword>
<evidence type="ECO:0008006" key="5">
    <source>
        <dbReference type="Google" id="ProtNLM"/>
    </source>
</evidence>
<reference evidence="3 4" key="1">
    <citation type="submission" date="2020-02" db="EMBL/GenBank/DDBJ databases">
        <title>A chromosome-scale genome assembly of the black bullhead catfish (Ameiurus melas).</title>
        <authorList>
            <person name="Wen M."/>
            <person name="Zham M."/>
            <person name="Cabau C."/>
            <person name="Klopp C."/>
            <person name="Donnadieu C."/>
            <person name="Roques C."/>
            <person name="Bouchez O."/>
            <person name="Lampietro C."/>
            <person name="Jouanno E."/>
            <person name="Herpin A."/>
            <person name="Louis A."/>
            <person name="Berthelot C."/>
            <person name="Parey E."/>
            <person name="Roest-Crollius H."/>
            <person name="Braasch I."/>
            <person name="Postlethwait J."/>
            <person name="Robinson-Rechavi M."/>
            <person name="Echchiki A."/>
            <person name="Begum T."/>
            <person name="Montfort J."/>
            <person name="Schartl M."/>
            <person name="Bobe J."/>
            <person name="Guiguen Y."/>
        </authorList>
    </citation>
    <scope>NUCLEOTIDE SEQUENCE [LARGE SCALE GENOMIC DNA]</scope>
    <source>
        <strain evidence="3">M_S1</strain>
        <tissue evidence="3">Blood</tissue>
    </source>
</reference>
<dbReference type="GO" id="GO:0000149">
    <property type="term" value="F:SNARE binding"/>
    <property type="evidence" value="ECO:0007669"/>
    <property type="project" value="TreeGrafter"/>
</dbReference>
<dbReference type="Gene3D" id="1.10.357.70">
    <property type="entry name" value="Exocyst complex component Sec6, C-terminal domain"/>
    <property type="match status" value="1"/>
</dbReference>
<comment type="caution">
    <text evidence="3">The sequence shown here is derived from an EMBL/GenBank/DDBJ whole genome shotgun (WGS) entry which is preliminary data.</text>
</comment>
<dbReference type="GO" id="GO:0006887">
    <property type="term" value="P:exocytosis"/>
    <property type="evidence" value="ECO:0007669"/>
    <property type="project" value="InterPro"/>
</dbReference>
<dbReference type="AlphaFoldDB" id="A0A7J5ZK26"/>
<dbReference type="EMBL" id="JAAGNN010000028">
    <property type="protein sequence ID" value="KAF4070836.1"/>
    <property type="molecule type" value="Genomic_DNA"/>
</dbReference>
<dbReference type="GO" id="GO:0000145">
    <property type="term" value="C:exocyst"/>
    <property type="evidence" value="ECO:0007669"/>
    <property type="project" value="InterPro"/>
</dbReference>
<dbReference type="PANTHER" id="PTHR21292">
    <property type="entry name" value="EXOCYST COMPLEX COMPONENT SEC6-RELATED"/>
    <property type="match status" value="1"/>
</dbReference>
<sequence length="681" mass="79322">MMKTFHLPTMNIRRTSKAHRTDCWFMNCIFTGEIEAHNEDSVCTTMDEQQSEKSFSGGPAQEKPRNKLKLPKMLQKNKNKTPQKTDTVDTPEILDFNQSIAQNHLEKASQQLLAQEEHLFRPQSSDKEGICTEDEEDGLQKDYETLMLHLRMAVHDSFNKENQEKLRSAVQAICQQEEQDRQWEKKEEEKLPLWRPLKCREIHDALLKDVVQARLLQTNEEENVSDKLSTSLKREVCRMGKRIQKDLLHVARDVQPCYTSEFDIFNMYVQLYHQAFSTKLLEFARTNLELQDCIYILCWIHDYYPKDILQQDELVPHINTESLGALLPEEYRKPLEEQYLSHKEVEVRTWLSNALKKEEEIWQTSNKPQLIDGFYFSNLALDVIPIIDGAVKETVDILGNRDNAQRILLQLDSFLVSYKKSMTELIKGKHTHIPDTLKANMVSIKQLREYIEKNKDLSDEVKEAFLSIMSEMRDSCHSYFLNPIHKELKVLYRKLWTPAWFSENQTIIGDLLRIVDDMVQPFSDIQSPCMKELISQLHSEVMIEYVKRMLKGKLKLKVKDDQEAAALFLHEDNVRIDSVFITTGSEEKWLSRILPDLSEVLRLQDPETLKLEIVTLAINYPDISECQVLALLNLKANISKADVRNIKKSLTVNRDSLNTAPTKAFFCKVPVKKKLMAVFSQ</sequence>
<gene>
    <name evidence="3" type="ORF">AMELA_G00278080</name>
</gene>
<evidence type="ECO:0000313" key="3">
    <source>
        <dbReference type="EMBL" id="KAF4070836.1"/>
    </source>
</evidence>
<dbReference type="PANTHER" id="PTHR21292:SF4">
    <property type="entry name" value="TUMOR NECROSIS FACTOR ALPHA-INDUCED PROTEIN 2"/>
    <property type="match status" value="1"/>
</dbReference>
<feature type="compositionally biased region" description="Polar residues" evidence="2">
    <location>
        <begin position="43"/>
        <end position="54"/>
    </location>
</feature>
<protein>
    <recommendedName>
        <fullName evidence="5">Tumor necrosis factor alpha-induced protein 2</fullName>
    </recommendedName>
</protein>
<dbReference type="Proteomes" id="UP000593565">
    <property type="component" value="Unassembled WGS sequence"/>
</dbReference>
<organism evidence="3 4">
    <name type="scientific">Ameiurus melas</name>
    <name type="common">Black bullhead</name>
    <name type="synonym">Silurus melas</name>
    <dbReference type="NCBI Taxonomy" id="219545"/>
    <lineage>
        <taxon>Eukaryota</taxon>
        <taxon>Metazoa</taxon>
        <taxon>Chordata</taxon>
        <taxon>Craniata</taxon>
        <taxon>Vertebrata</taxon>
        <taxon>Euteleostomi</taxon>
        <taxon>Actinopterygii</taxon>
        <taxon>Neopterygii</taxon>
        <taxon>Teleostei</taxon>
        <taxon>Ostariophysi</taxon>
        <taxon>Siluriformes</taxon>
        <taxon>Ictaluridae</taxon>
        <taxon>Ameiurus</taxon>
    </lineage>
</organism>